<feature type="non-terminal residue" evidence="1">
    <location>
        <position position="39"/>
    </location>
</feature>
<name>A0A382R4X0_9ZZZZ</name>
<proteinExistence type="predicted"/>
<reference evidence="1" key="1">
    <citation type="submission" date="2018-05" db="EMBL/GenBank/DDBJ databases">
        <authorList>
            <person name="Lanie J.A."/>
            <person name="Ng W.-L."/>
            <person name="Kazmierczak K.M."/>
            <person name="Andrzejewski T.M."/>
            <person name="Davidsen T.M."/>
            <person name="Wayne K.J."/>
            <person name="Tettelin H."/>
            <person name="Glass J.I."/>
            <person name="Rusch D."/>
            <person name="Podicherti R."/>
            <person name="Tsui H.-C.T."/>
            <person name="Winkler M.E."/>
        </authorList>
    </citation>
    <scope>NUCLEOTIDE SEQUENCE</scope>
</reference>
<gene>
    <name evidence="1" type="ORF">METZ01_LOCUS345638</name>
</gene>
<sequence>MSRPLRQTVAVLPLQAVLVSIVLHSLWGGNPVAVKFGLL</sequence>
<dbReference type="EMBL" id="UINC01119163">
    <property type="protein sequence ID" value="SVC92784.1"/>
    <property type="molecule type" value="Genomic_DNA"/>
</dbReference>
<dbReference type="AlphaFoldDB" id="A0A382R4X0"/>
<organism evidence="1">
    <name type="scientific">marine metagenome</name>
    <dbReference type="NCBI Taxonomy" id="408172"/>
    <lineage>
        <taxon>unclassified sequences</taxon>
        <taxon>metagenomes</taxon>
        <taxon>ecological metagenomes</taxon>
    </lineage>
</organism>
<accession>A0A382R4X0</accession>
<evidence type="ECO:0000313" key="1">
    <source>
        <dbReference type="EMBL" id="SVC92784.1"/>
    </source>
</evidence>
<protein>
    <submittedName>
        <fullName evidence="1">Uncharacterized protein</fullName>
    </submittedName>
</protein>